<reference evidence="7" key="1">
    <citation type="submission" date="2017-01" db="EMBL/GenBank/DDBJ databases">
        <authorList>
            <person name="Wang Y."/>
            <person name="White M."/>
            <person name="Kvist S."/>
            <person name="Moncalvo J.-M."/>
        </authorList>
    </citation>
    <scope>NUCLEOTIDE SEQUENCE [LARGE SCALE GENOMIC DNA]</scope>
    <source>
        <strain evidence="7">COL-18-3</strain>
    </source>
</reference>
<name>A0A1R1PH11_ZANCU</name>
<dbReference type="InterPro" id="IPR032098">
    <property type="entry name" value="Acyltransf_C"/>
</dbReference>
<evidence type="ECO:0000313" key="7">
    <source>
        <dbReference type="Proteomes" id="UP000188320"/>
    </source>
</evidence>
<dbReference type="OrthoDB" id="189226at2759"/>
<feature type="domain" description="Acyltransferase C-terminal" evidence="5">
    <location>
        <begin position="39"/>
        <end position="92"/>
    </location>
</feature>
<evidence type="ECO:0000256" key="2">
    <source>
        <dbReference type="ARBA" id="ARBA00022679"/>
    </source>
</evidence>
<organism evidence="6 7">
    <name type="scientific">Zancudomyces culisetae</name>
    <name type="common">Gut fungus</name>
    <name type="synonym">Smittium culisetae</name>
    <dbReference type="NCBI Taxonomy" id="1213189"/>
    <lineage>
        <taxon>Eukaryota</taxon>
        <taxon>Fungi</taxon>
        <taxon>Fungi incertae sedis</taxon>
        <taxon>Zoopagomycota</taxon>
        <taxon>Kickxellomycotina</taxon>
        <taxon>Harpellomycetes</taxon>
        <taxon>Harpellales</taxon>
        <taxon>Legeriomycetaceae</taxon>
        <taxon>Zancudomyces</taxon>
    </lineage>
</organism>
<keyword evidence="4" id="KW-1133">Transmembrane helix</keyword>
<accession>A0A1R1PH11</accession>
<dbReference type="Proteomes" id="UP000188320">
    <property type="component" value="Unassembled WGS sequence"/>
</dbReference>
<evidence type="ECO:0000256" key="3">
    <source>
        <dbReference type="ARBA" id="ARBA00023315"/>
    </source>
</evidence>
<protein>
    <submittedName>
        <fullName evidence="6">Putative acyltransferase CST26</fullName>
    </submittedName>
</protein>
<dbReference type="GO" id="GO:0016746">
    <property type="term" value="F:acyltransferase activity"/>
    <property type="evidence" value="ECO:0007669"/>
    <property type="project" value="UniProtKB-KW"/>
</dbReference>
<dbReference type="Pfam" id="PF16076">
    <property type="entry name" value="Acyltransf_C"/>
    <property type="match status" value="1"/>
</dbReference>
<evidence type="ECO:0000256" key="4">
    <source>
        <dbReference type="SAM" id="Phobius"/>
    </source>
</evidence>
<evidence type="ECO:0000259" key="5">
    <source>
        <dbReference type="Pfam" id="PF16076"/>
    </source>
</evidence>
<dbReference type="EMBL" id="LSSK01001255">
    <property type="protein sequence ID" value="OMH80227.1"/>
    <property type="molecule type" value="Genomic_DNA"/>
</dbReference>
<keyword evidence="3 6" id="KW-0012">Acyltransferase</keyword>
<keyword evidence="4" id="KW-0812">Transmembrane</keyword>
<keyword evidence="4" id="KW-0472">Membrane</keyword>
<proteinExistence type="inferred from homology"/>
<dbReference type="GO" id="GO:0036149">
    <property type="term" value="P:phosphatidylinositol acyl-chain remodeling"/>
    <property type="evidence" value="ECO:0007669"/>
    <property type="project" value="TreeGrafter"/>
</dbReference>
<keyword evidence="7" id="KW-1185">Reference proteome</keyword>
<feature type="transmembrane region" description="Helical" evidence="4">
    <location>
        <begin position="115"/>
        <end position="137"/>
    </location>
</feature>
<comment type="caution">
    <text evidence="6">The sequence shown here is derived from an EMBL/GenBank/DDBJ whole genome shotgun (WGS) entry which is preliminary data.</text>
</comment>
<dbReference type="GO" id="GO:0005783">
    <property type="term" value="C:endoplasmic reticulum"/>
    <property type="evidence" value="ECO:0007669"/>
    <property type="project" value="TreeGrafter"/>
</dbReference>
<gene>
    <name evidence="6" type="ORF">AX774_g6345</name>
</gene>
<evidence type="ECO:0000256" key="1">
    <source>
        <dbReference type="ARBA" id="ARBA00008655"/>
    </source>
</evidence>
<keyword evidence="2 6" id="KW-0808">Transferase</keyword>
<sequence length="144" mass="17171">MLQNSRGIVKYVYDFTIAYSGVKEHEYAEQVYSLKDIYLMGKYPHQIHIHIRKFAVEGIPEDEGDFTSWIRDRFYEKDEILDHFYKNGKLVDNEKDPELHSCINPFKLSTLARELVFLNLTGVIFFYLLKKVVLLMFRCLFTLF</sequence>
<dbReference type="PANTHER" id="PTHR10983:SF16">
    <property type="entry name" value="LYSOCARDIOLIPIN ACYLTRANSFERASE 1"/>
    <property type="match status" value="1"/>
</dbReference>
<dbReference type="AlphaFoldDB" id="A0A1R1PH11"/>
<evidence type="ECO:0000313" key="6">
    <source>
        <dbReference type="EMBL" id="OMH80227.1"/>
    </source>
</evidence>
<dbReference type="PANTHER" id="PTHR10983">
    <property type="entry name" value="1-ACYLGLYCEROL-3-PHOSPHATE ACYLTRANSFERASE-RELATED"/>
    <property type="match status" value="1"/>
</dbReference>
<comment type="similarity">
    <text evidence="1">Belongs to the 1-acyl-sn-glycerol-3-phosphate acyltransferase family.</text>
</comment>